<reference evidence="1" key="2">
    <citation type="journal article" date="2022" name="Res Sq">
        <title>Comparative Genomics Reveals Insights into the Divergent Evolution of Astigmatic Mites and Household Pest Adaptations.</title>
        <authorList>
            <person name="Xiong Q."/>
            <person name="Wan A.T.-Y."/>
            <person name="Liu X.-Y."/>
            <person name="Fung C.S.-H."/>
            <person name="Xiao X."/>
            <person name="Malainual N."/>
            <person name="Hou J."/>
            <person name="Wang L."/>
            <person name="Wang M."/>
            <person name="Yang K."/>
            <person name="Cui Y."/>
            <person name="Leung E."/>
            <person name="Nong W."/>
            <person name="Shin S.-K."/>
            <person name="Au S."/>
            <person name="Jeong K.Y."/>
            <person name="Chew F.T."/>
            <person name="Hui J."/>
            <person name="Leung T.F."/>
            <person name="Tungtrongchitr A."/>
            <person name="Zhong N."/>
            <person name="Liu Z."/>
            <person name="Tsui S."/>
        </authorList>
    </citation>
    <scope>NUCLEOTIDE SEQUENCE</scope>
    <source>
        <strain evidence="1">Derf</strain>
        <tissue evidence="1">Whole organism</tissue>
    </source>
</reference>
<organism evidence="1 2">
    <name type="scientific">Dermatophagoides farinae</name>
    <name type="common">American house dust mite</name>
    <dbReference type="NCBI Taxonomy" id="6954"/>
    <lineage>
        <taxon>Eukaryota</taxon>
        <taxon>Metazoa</taxon>
        <taxon>Ecdysozoa</taxon>
        <taxon>Arthropoda</taxon>
        <taxon>Chelicerata</taxon>
        <taxon>Arachnida</taxon>
        <taxon>Acari</taxon>
        <taxon>Acariformes</taxon>
        <taxon>Sarcoptiformes</taxon>
        <taxon>Astigmata</taxon>
        <taxon>Psoroptidia</taxon>
        <taxon>Analgoidea</taxon>
        <taxon>Pyroglyphidae</taxon>
        <taxon>Dermatophagoidinae</taxon>
        <taxon>Dermatophagoides</taxon>
    </lineage>
</organism>
<dbReference type="Proteomes" id="UP000790347">
    <property type="component" value="Unassembled WGS sequence"/>
</dbReference>
<gene>
    <name evidence="1" type="ORF">DERF_009867</name>
</gene>
<proteinExistence type="predicted"/>
<accession>A0A922L1Y6</accession>
<dbReference type="AlphaFoldDB" id="A0A922L1Y6"/>
<evidence type="ECO:0000313" key="1">
    <source>
        <dbReference type="EMBL" id="KAH9511402.1"/>
    </source>
</evidence>
<name>A0A922L1Y6_DERFA</name>
<keyword evidence="2" id="KW-1185">Reference proteome</keyword>
<evidence type="ECO:0000313" key="2">
    <source>
        <dbReference type="Proteomes" id="UP000790347"/>
    </source>
</evidence>
<comment type="caution">
    <text evidence="1">The sequence shown here is derived from an EMBL/GenBank/DDBJ whole genome shotgun (WGS) entry which is preliminary data.</text>
</comment>
<sequence>MFRWCDLCSESPLAFASPRRPIRCSRYCQIGHDRMRQRNKPFGDKWGKRSDIVNLRIAALACKRYNVSFDWFSHTTLAYLLKLN</sequence>
<reference evidence="1" key="1">
    <citation type="submission" date="2013-05" db="EMBL/GenBank/DDBJ databases">
        <authorList>
            <person name="Yim A.K.Y."/>
            <person name="Chan T.F."/>
            <person name="Ji K.M."/>
            <person name="Liu X.Y."/>
            <person name="Zhou J.W."/>
            <person name="Li R.Q."/>
            <person name="Yang K.Y."/>
            <person name="Li J."/>
            <person name="Li M."/>
            <person name="Law P.T.W."/>
            <person name="Wu Y.L."/>
            <person name="Cai Z.L."/>
            <person name="Qin H."/>
            <person name="Bao Y."/>
            <person name="Leung R.K.K."/>
            <person name="Ng P.K.S."/>
            <person name="Zou J."/>
            <person name="Zhong X.J."/>
            <person name="Ran P.X."/>
            <person name="Zhong N.S."/>
            <person name="Liu Z.G."/>
            <person name="Tsui S.K.W."/>
        </authorList>
    </citation>
    <scope>NUCLEOTIDE SEQUENCE</scope>
    <source>
        <strain evidence="1">Derf</strain>
        <tissue evidence="1">Whole organism</tissue>
    </source>
</reference>
<dbReference type="EMBL" id="ASGP02000004">
    <property type="protein sequence ID" value="KAH9511402.1"/>
    <property type="molecule type" value="Genomic_DNA"/>
</dbReference>
<protein>
    <submittedName>
        <fullName evidence="1">Uncharacterized protein</fullName>
    </submittedName>
</protein>